<sequence length="284" mass="30320">MLFSSTMTISDATKTGEGAAVAATVEPVVMVDPIQEPAMAATTAVGGLVEVVAPTDLLEGYILQINENGESFSVVVPPGGVKEGQTFLAERSSRPYASSDTPPPVGPEGKWKDGICDCCAFGCCHPALCLGCWCTTLAMAQVMTRFKLNWTGSPNQEPVSKTFQTTASILFAYICSIIGMIFLSGILAAIGVNVAGLVDIVVRILQLMFFIYVMVAAATTRREVRAHYHIPEQSCTGCEDCCCAFWCTCCMVTQMMRHSADYQQYPAACCTENGLPPDAPAHVV</sequence>
<feature type="transmembrane region" description="Helical" evidence="1">
    <location>
        <begin position="170"/>
        <end position="194"/>
    </location>
</feature>
<dbReference type="InterPro" id="IPR006461">
    <property type="entry name" value="PLAC_motif_containing"/>
</dbReference>
<dbReference type="EMBL" id="HBFW01022831">
    <property type="protein sequence ID" value="CAD8943667.1"/>
    <property type="molecule type" value="Transcribed_RNA"/>
</dbReference>
<accession>A0A7S1DAU9</accession>
<keyword evidence="1" id="KW-0812">Transmembrane</keyword>
<protein>
    <recommendedName>
        <fullName evidence="3">PLAC8 family protein</fullName>
    </recommendedName>
</protein>
<dbReference type="NCBIfam" id="TIGR01571">
    <property type="entry name" value="A_thal_Cys_rich"/>
    <property type="match status" value="1"/>
</dbReference>
<evidence type="ECO:0000256" key="1">
    <source>
        <dbReference type="SAM" id="Phobius"/>
    </source>
</evidence>
<feature type="transmembrane region" description="Helical" evidence="1">
    <location>
        <begin position="200"/>
        <end position="219"/>
    </location>
</feature>
<reference evidence="2" key="1">
    <citation type="submission" date="2021-01" db="EMBL/GenBank/DDBJ databases">
        <authorList>
            <person name="Corre E."/>
            <person name="Pelletier E."/>
            <person name="Niang G."/>
            <person name="Scheremetjew M."/>
            <person name="Finn R."/>
            <person name="Kale V."/>
            <person name="Holt S."/>
            <person name="Cochrane G."/>
            <person name="Meng A."/>
            <person name="Brown T."/>
            <person name="Cohen L."/>
        </authorList>
    </citation>
    <scope>NUCLEOTIDE SEQUENCE</scope>
    <source>
        <strain evidence="2">ECT3854</strain>
    </source>
</reference>
<organism evidence="2">
    <name type="scientific">Cyclophora tenuis</name>
    <name type="common">Marine diatom</name>
    <dbReference type="NCBI Taxonomy" id="216820"/>
    <lineage>
        <taxon>Eukaryota</taxon>
        <taxon>Sar</taxon>
        <taxon>Stramenopiles</taxon>
        <taxon>Ochrophyta</taxon>
        <taxon>Bacillariophyta</taxon>
        <taxon>Fragilariophyceae</taxon>
        <taxon>Fragilariophycidae</taxon>
        <taxon>Cyclophorales</taxon>
        <taxon>Cyclophoraceae</taxon>
        <taxon>Cyclophora</taxon>
    </lineage>
</organism>
<proteinExistence type="predicted"/>
<gene>
    <name evidence="2" type="ORF">CTEN0397_LOCUS14735</name>
</gene>
<keyword evidence="1" id="KW-0472">Membrane</keyword>
<name>A0A7S1DAU9_CYCTE</name>
<keyword evidence="1" id="KW-1133">Transmembrane helix</keyword>
<dbReference type="AlphaFoldDB" id="A0A7S1DAU9"/>
<evidence type="ECO:0008006" key="3">
    <source>
        <dbReference type="Google" id="ProtNLM"/>
    </source>
</evidence>
<evidence type="ECO:0000313" key="2">
    <source>
        <dbReference type="EMBL" id="CAD8943667.1"/>
    </source>
</evidence>
<dbReference type="Pfam" id="PF04749">
    <property type="entry name" value="PLAC8"/>
    <property type="match status" value="1"/>
</dbReference>